<evidence type="ECO:0000256" key="2">
    <source>
        <dbReference type="ARBA" id="ARBA00022771"/>
    </source>
</evidence>
<dbReference type="GO" id="GO:0005643">
    <property type="term" value="C:nuclear pore"/>
    <property type="evidence" value="ECO:0007669"/>
    <property type="project" value="UniProtKB-ARBA"/>
</dbReference>
<gene>
    <name evidence="7" type="ORF">BGW38_000495</name>
</gene>
<feature type="region of interest" description="Disordered" evidence="5">
    <location>
        <begin position="1328"/>
        <end position="1521"/>
    </location>
</feature>
<feature type="compositionally biased region" description="Basic and acidic residues" evidence="5">
    <location>
        <begin position="352"/>
        <end position="376"/>
    </location>
</feature>
<evidence type="ECO:0000256" key="1">
    <source>
        <dbReference type="ARBA" id="ARBA00022723"/>
    </source>
</evidence>
<feature type="compositionally biased region" description="Polar residues" evidence="5">
    <location>
        <begin position="1353"/>
        <end position="1364"/>
    </location>
</feature>
<feature type="compositionally biased region" description="Basic and acidic residues" evidence="5">
    <location>
        <begin position="194"/>
        <end position="204"/>
    </location>
</feature>
<keyword evidence="3" id="KW-0862">Zinc</keyword>
<accession>A0A9P6FWZ5</accession>
<feature type="compositionally biased region" description="Low complexity" evidence="5">
    <location>
        <begin position="1248"/>
        <end position="1263"/>
    </location>
</feature>
<dbReference type="SMART" id="SM00547">
    <property type="entry name" value="ZnF_RBZ"/>
    <property type="match status" value="4"/>
</dbReference>
<feature type="region of interest" description="Disordered" evidence="5">
    <location>
        <begin position="53"/>
        <end position="147"/>
    </location>
</feature>
<sequence length="1521" mass="153972">MESTSNRYKPYSRPSVPRHQRQAQRQRQDEQLNNIPKVITRFMKKSLSWLGIINHQSDEESDTEENESGQPSGSSNLSTATASTAQSSETIKTIYPSNQLKDHVGQSRSAAQNHLNGPFNKGSQSEANRGQRRSGLLGSLTSTGETGDMVEVQDFDVQLTLPIDDSKEGESACSVPSNESQETAKENQTITLPRVEKREHHSDEEFTSDELSLMERLRKITSEHMEMTKGPRKSHDVSKIFKSSLPILIPAAAAAVYKYTHRDDDDDDDDAPMQTPRSSGVSAFVKKELKRARKQIAAHQDSTDMDMDSQDSGLDADESEHGWGNSTGRSRLANRSRREIPNGSPERKRRTIRMDYEADNRSHGKEPLAKTQEAPRRHARFIPGRFSALDTDEEEEDLRRMDLEREQRDSERQHSSAVMVSKETMTDDYLLGSDFTGFSVPPHGRKVIWHDPKVDEALKWTRSPDSTPLISETWLCEKCGFRTNVVASRCEFCLLPKSGARPSGLTPASKSSTEQETQVSISTSTASAITAAPAIISPPKIDLSTPSVLKTTLAEAPVITAKSAEIEALKPAAPSGWAASGFKAPDNSSKWKCPTCDVMNDNKDDICPCCETGKPGAKKAAAPPVLPSIFGAPPAMALSTPEKKPEMPSLFGTPKTDAPALFGAPKTDATALFGAPKIGAPALFGVAKGDAPVSLFGVSTASSATAVKPAMDKSDANKPAAPAAFNFSGAGFKPADTSSKWKCPTCDVMSNDKDDKCPCCETDKPGTVKKVTATLALPSLFGGSTFGSVSSEAEKKEAPKVHSLFQGPPAAASAAESKPAAPATFNFASAGFKPADSSNKWKCPTCDVMNNEKDDKCPCCETEKPGAAKAGKPVLALPSLFGGAPVTPSSAPASKPLFGAASAENSAPSLFGASASSTAGTSLFGAKVPASPSSSLFGGSSAPSTPKLQFGTPVASAGPTTSSAVAPVVSASTAPSLFGASAPAAEAAGAAVSSPATASLFGAASTAMSAPTSTSLFGTPSASAPKSLFSAPPSSALTPTSTPLFGASTLAVTSAPASSSLFGSSTTATSAPMTAPSLFGSVTAATTPATPTAAPLFGSTTSTSTPGSAAPSLFGATSAPAASVSATTSLFGATPAASSASSLFGTPASKAPTSAPLFGASSSSSANPFAAATSAPTSTGATSVNPPLFTFGAPSTSAPAPSSAAGTTTSTAPMSLFGSSTSSTTPAPAFGSTPSFTFGQPTSKNETPSFSFGGSSTASGMGAGSTAPAFGGFGGSTSSSTSGTGFTFGANSTSAPPAGAPSFSFGGSSTAPVTFGANSGNTPSLFGSTGPAFGSSTSSSGGFGQSLTTGSGMNSTSAGSGAQNSMMMSPMMSSSTPTGSGFGGFGSVGGVGPSAPAFGSAPGAPQASPFGQPSSGNSSGMFGFGSAGGSGGPGFGGFGASNAPATGPSSGGFGQPAFGSQQQPAPGFGGFGAGAPPGAPPGAGGESLGGNFSFNIGSAPQADFPAGRKIAKMRKTTKKKP</sequence>
<feature type="domain" description="RanBP2-type" evidence="6">
    <location>
        <begin position="837"/>
        <end position="866"/>
    </location>
</feature>
<feature type="compositionally biased region" description="Low complexity" evidence="5">
    <location>
        <begin position="72"/>
        <end position="88"/>
    </location>
</feature>
<evidence type="ECO:0000256" key="5">
    <source>
        <dbReference type="SAM" id="MobiDB-lite"/>
    </source>
</evidence>
<feature type="compositionally biased region" description="Low complexity" evidence="5">
    <location>
        <begin position="1192"/>
        <end position="1235"/>
    </location>
</feature>
<dbReference type="PROSITE" id="PS50199">
    <property type="entry name" value="ZF_RANBP2_2"/>
    <property type="match status" value="3"/>
</dbReference>
<feature type="compositionally biased region" description="Polar residues" evidence="5">
    <location>
        <begin position="1236"/>
        <end position="1247"/>
    </location>
</feature>
<organism evidence="7 8">
    <name type="scientific">Lunasporangiospora selenospora</name>
    <dbReference type="NCBI Taxonomy" id="979761"/>
    <lineage>
        <taxon>Eukaryota</taxon>
        <taxon>Fungi</taxon>
        <taxon>Fungi incertae sedis</taxon>
        <taxon>Mucoromycota</taxon>
        <taxon>Mortierellomycotina</taxon>
        <taxon>Mortierellomycetes</taxon>
        <taxon>Mortierellales</taxon>
        <taxon>Mortierellaceae</taxon>
        <taxon>Lunasporangiospora</taxon>
    </lineage>
</organism>
<feature type="compositionally biased region" description="Low complexity" evidence="5">
    <location>
        <begin position="1328"/>
        <end position="1352"/>
    </location>
</feature>
<proteinExistence type="predicted"/>
<feature type="region of interest" description="Disordered" evidence="5">
    <location>
        <begin position="262"/>
        <end position="398"/>
    </location>
</feature>
<dbReference type="Gene3D" id="4.10.1060.10">
    <property type="entry name" value="Zinc finger, RanBP2-type"/>
    <property type="match status" value="3"/>
</dbReference>
<dbReference type="Pfam" id="PF13634">
    <property type="entry name" value="Nucleoporin_FG"/>
    <property type="match status" value="4"/>
</dbReference>
<evidence type="ECO:0000313" key="8">
    <source>
        <dbReference type="Proteomes" id="UP000780801"/>
    </source>
</evidence>
<evidence type="ECO:0000313" key="7">
    <source>
        <dbReference type="EMBL" id="KAF9582215.1"/>
    </source>
</evidence>
<dbReference type="EMBL" id="JAABOA010001135">
    <property type="protein sequence ID" value="KAF9582215.1"/>
    <property type="molecule type" value="Genomic_DNA"/>
</dbReference>
<reference evidence="7" key="1">
    <citation type="journal article" date="2020" name="Fungal Divers.">
        <title>Resolving the Mortierellaceae phylogeny through synthesis of multi-gene phylogenetics and phylogenomics.</title>
        <authorList>
            <person name="Vandepol N."/>
            <person name="Liber J."/>
            <person name="Desiro A."/>
            <person name="Na H."/>
            <person name="Kennedy M."/>
            <person name="Barry K."/>
            <person name="Grigoriev I.V."/>
            <person name="Miller A.N."/>
            <person name="O'Donnell K."/>
            <person name="Stajich J.E."/>
            <person name="Bonito G."/>
        </authorList>
    </citation>
    <scope>NUCLEOTIDE SEQUENCE</scope>
    <source>
        <strain evidence="7">KOD1015</strain>
    </source>
</reference>
<feature type="domain" description="RanBP2-type" evidence="6">
    <location>
        <begin position="737"/>
        <end position="766"/>
    </location>
</feature>
<evidence type="ECO:0000259" key="6">
    <source>
        <dbReference type="PROSITE" id="PS50199"/>
    </source>
</evidence>
<evidence type="ECO:0000256" key="4">
    <source>
        <dbReference type="PROSITE-ProRule" id="PRU00322"/>
    </source>
</evidence>
<feature type="compositionally biased region" description="Polar residues" evidence="5">
    <location>
        <begin position="106"/>
        <end position="128"/>
    </location>
</feature>
<name>A0A9P6FWZ5_9FUNG</name>
<keyword evidence="1" id="KW-0479">Metal-binding</keyword>
<dbReference type="Proteomes" id="UP000780801">
    <property type="component" value="Unassembled WGS sequence"/>
</dbReference>
<feature type="region of interest" description="Disordered" evidence="5">
    <location>
        <begin position="1"/>
        <end position="35"/>
    </location>
</feature>
<protein>
    <recommendedName>
        <fullName evidence="6">RanBP2-type domain-containing protein</fullName>
    </recommendedName>
</protein>
<feature type="compositionally biased region" description="Polar residues" evidence="5">
    <location>
        <begin position="89"/>
        <end position="99"/>
    </location>
</feature>
<dbReference type="InterPro" id="IPR001876">
    <property type="entry name" value="Znf_RanBP2"/>
</dbReference>
<feature type="region of interest" description="Disordered" evidence="5">
    <location>
        <begin position="1192"/>
        <end position="1263"/>
    </location>
</feature>
<feature type="compositionally biased region" description="Gly residues" evidence="5">
    <location>
        <begin position="1422"/>
        <end position="1439"/>
    </location>
</feature>
<feature type="domain" description="RanBP2-type" evidence="6">
    <location>
        <begin position="587"/>
        <end position="616"/>
    </location>
</feature>
<feature type="compositionally biased region" description="Polar residues" evidence="5">
    <location>
        <begin position="174"/>
        <end position="191"/>
    </location>
</feature>
<comment type="caution">
    <text evidence="7">The sequence shown here is derived from an EMBL/GenBank/DDBJ whole genome shotgun (WGS) entry which is preliminary data.</text>
</comment>
<feature type="compositionally biased region" description="Gly residues" evidence="5">
    <location>
        <begin position="1467"/>
        <end position="1488"/>
    </location>
</feature>
<dbReference type="OrthoDB" id="79830at2759"/>
<evidence type="ECO:0000256" key="3">
    <source>
        <dbReference type="ARBA" id="ARBA00022833"/>
    </source>
</evidence>
<feature type="compositionally biased region" description="Acidic residues" evidence="5">
    <location>
        <begin position="303"/>
        <end position="318"/>
    </location>
</feature>
<keyword evidence="2 4" id="KW-0863">Zinc-finger</keyword>
<feature type="compositionally biased region" description="Gly residues" evidence="5">
    <location>
        <begin position="1380"/>
        <end position="1392"/>
    </location>
</feature>
<dbReference type="PROSITE" id="PS01358">
    <property type="entry name" value="ZF_RANBP2_1"/>
    <property type="match status" value="2"/>
</dbReference>
<dbReference type="InterPro" id="IPR025574">
    <property type="entry name" value="Nucleoporin_FG_rpt"/>
</dbReference>
<feature type="compositionally biased region" description="Low complexity" evidence="5">
    <location>
        <begin position="1365"/>
        <end position="1379"/>
    </location>
</feature>
<feature type="compositionally biased region" description="Basic residues" evidence="5">
    <location>
        <begin position="1509"/>
        <end position="1521"/>
    </location>
</feature>
<feature type="region of interest" description="Disordered" evidence="5">
    <location>
        <begin position="163"/>
        <end position="209"/>
    </location>
</feature>
<feature type="compositionally biased region" description="Low complexity" evidence="5">
    <location>
        <begin position="1393"/>
        <end position="1421"/>
    </location>
</feature>
<dbReference type="GO" id="GO:0008270">
    <property type="term" value="F:zinc ion binding"/>
    <property type="evidence" value="ECO:0007669"/>
    <property type="project" value="UniProtKB-KW"/>
</dbReference>
<keyword evidence="8" id="KW-1185">Reference proteome</keyword>